<dbReference type="VEuPathDB" id="FungiDB:RhiirFUN_012860"/>
<name>A0A2I1GJA0_9GLOM</name>
<gene>
    <name evidence="1" type="ORF">RhiirA4_461642</name>
</gene>
<reference evidence="1 2" key="1">
    <citation type="submission" date="2015-10" db="EMBL/GenBank/DDBJ databases">
        <title>Genome analyses suggest a sexual origin of heterokaryosis in a supposedly ancient asexual fungus.</title>
        <authorList>
            <person name="Ropars J."/>
            <person name="Sedzielewska K."/>
            <person name="Noel J."/>
            <person name="Charron P."/>
            <person name="Farinelli L."/>
            <person name="Marton T."/>
            <person name="Kruger M."/>
            <person name="Pelin A."/>
            <person name="Brachmann A."/>
            <person name="Corradi N."/>
        </authorList>
    </citation>
    <scope>NUCLEOTIDE SEQUENCE [LARGE SCALE GENOMIC DNA]</scope>
    <source>
        <strain evidence="1 2">A4</strain>
    </source>
</reference>
<protein>
    <submittedName>
        <fullName evidence="1">Uncharacterized protein</fullName>
    </submittedName>
</protein>
<dbReference type="VEuPathDB" id="FungiDB:RhiirA1_461626"/>
<dbReference type="VEuPathDB" id="FungiDB:FUN_009583"/>
<keyword evidence="2" id="KW-1185">Reference proteome</keyword>
<accession>A0A2I1GJA0</accession>
<proteinExistence type="predicted"/>
<sequence length="397" mass="45907">MQPLYELNIEFFKFVSTPLPLILTNRQWYTISKDPHARAEWLINKYGRAHALLHAVRLGNSYITPEVIQALLSRKAILYRYFVQRLLMHFGNYDEKLIELKIEHNVNQVDFDRIRAFQKELQSPWAKLATKGNDMELFHFLSTGPLVINFAPQKLLQNINEIKDLIINKKFIPFPLRPKPTYEDTQHEVYSQKDGYENSRQLNVVARATSSGFSALLILFPPTPPSDWECSGLIDLGFKLTDTVMEEAFHLFEHRLSEISDILISAFQLDINDVDSIKSALLILFPPTPPSDWECPGVHYDILISAFQVIRKESKSAIALNFYNVELSVHSNLYYWILKTYGPDSVMWKEIGYHEICNDINEFVMQGALSILFPTTPPSDWECPGVRSIVTRLNQRI</sequence>
<dbReference type="AlphaFoldDB" id="A0A2I1GJA0"/>
<dbReference type="Proteomes" id="UP000234323">
    <property type="component" value="Unassembled WGS sequence"/>
</dbReference>
<evidence type="ECO:0000313" key="2">
    <source>
        <dbReference type="Proteomes" id="UP000234323"/>
    </source>
</evidence>
<evidence type="ECO:0000313" key="1">
    <source>
        <dbReference type="EMBL" id="PKY46703.1"/>
    </source>
</evidence>
<dbReference type="VEuPathDB" id="FungiDB:RhiirFUN_012789"/>
<dbReference type="EMBL" id="LLXI01000474">
    <property type="protein sequence ID" value="PKY46703.1"/>
    <property type="molecule type" value="Genomic_DNA"/>
</dbReference>
<comment type="caution">
    <text evidence="1">The sequence shown here is derived from an EMBL/GenBank/DDBJ whole genome shotgun (WGS) entry which is preliminary data.</text>
</comment>
<organism evidence="1 2">
    <name type="scientific">Rhizophagus irregularis</name>
    <dbReference type="NCBI Taxonomy" id="588596"/>
    <lineage>
        <taxon>Eukaryota</taxon>
        <taxon>Fungi</taxon>
        <taxon>Fungi incertae sedis</taxon>
        <taxon>Mucoromycota</taxon>
        <taxon>Glomeromycotina</taxon>
        <taxon>Glomeromycetes</taxon>
        <taxon>Glomerales</taxon>
        <taxon>Glomeraceae</taxon>
        <taxon>Rhizophagus</taxon>
    </lineage>
</organism>